<protein>
    <submittedName>
        <fullName evidence="2">Uncharacterized protein</fullName>
    </submittedName>
</protein>
<dbReference type="EMBL" id="JAQNDK010000004">
    <property type="protein sequence ID" value="MDC0682994.1"/>
    <property type="molecule type" value="Genomic_DNA"/>
</dbReference>
<proteinExistence type="predicted"/>
<feature type="compositionally biased region" description="Polar residues" evidence="1">
    <location>
        <begin position="74"/>
        <end position="87"/>
    </location>
</feature>
<evidence type="ECO:0000313" key="2">
    <source>
        <dbReference type="EMBL" id="MDC0682994.1"/>
    </source>
</evidence>
<comment type="caution">
    <text evidence="2">The sequence shown here is derived from an EMBL/GenBank/DDBJ whole genome shotgun (WGS) entry which is preliminary data.</text>
</comment>
<reference evidence="2 3" key="1">
    <citation type="submission" date="2023-01" db="EMBL/GenBank/DDBJ databases">
        <title>Minimal conservation of predation-associated metabolite biosynthetic gene clusters underscores biosynthetic potential of Myxococcota including descriptions for ten novel species: Archangium lansinium sp. nov., Myxococcus landrumus sp. nov., Nannocystis bai.</title>
        <authorList>
            <person name="Ahearne A."/>
            <person name="Stevens C."/>
            <person name="Dowd S."/>
        </authorList>
    </citation>
    <scope>NUCLEOTIDE SEQUENCE [LARGE SCALE GENOMIC DNA]</scope>
    <source>
        <strain evidence="2 3">WIWO2</strain>
    </source>
</reference>
<feature type="region of interest" description="Disordered" evidence="1">
    <location>
        <begin position="51"/>
        <end position="117"/>
    </location>
</feature>
<keyword evidence="3" id="KW-1185">Reference proteome</keyword>
<accession>A0ABT5CB34</accession>
<sequence length="117" mass="12210">MLALVVDEAEVVAEVVEAEVVELAEVVEALDVVELAEVVEALDVVELAEAAPPTPAPPAPPAPPTPSSVAVSPQPISTVACNATTARPNDHLDLPSTPRSKTLFIMSSKESIRMARH</sequence>
<evidence type="ECO:0000313" key="3">
    <source>
        <dbReference type="Proteomes" id="UP001217485"/>
    </source>
</evidence>
<dbReference type="Proteomes" id="UP001217485">
    <property type="component" value="Unassembled WGS sequence"/>
</dbReference>
<dbReference type="RefSeq" id="WP_272101144.1">
    <property type="nucleotide sequence ID" value="NZ_JAQNDK010000004.1"/>
</dbReference>
<gene>
    <name evidence="2" type="ORF">POL72_35025</name>
</gene>
<name>A0ABT5CB34_9BACT</name>
<evidence type="ECO:0000256" key="1">
    <source>
        <dbReference type="SAM" id="MobiDB-lite"/>
    </source>
</evidence>
<feature type="compositionally biased region" description="Pro residues" evidence="1">
    <location>
        <begin position="52"/>
        <end position="66"/>
    </location>
</feature>
<organism evidence="2 3">
    <name type="scientific">Sorangium atrum</name>
    <dbReference type="NCBI Taxonomy" id="2995308"/>
    <lineage>
        <taxon>Bacteria</taxon>
        <taxon>Pseudomonadati</taxon>
        <taxon>Myxococcota</taxon>
        <taxon>Polyangia</taxon>
        <taxon>Polyangiales</taxon>
        <taxon>Polyangiaceae</taxon>
        <taxon>Sorangium</taxon>
    </lineage>
</organism>